<evidence type="ECO:0000256" key="4">
    <source>
        <dbReference type="ARBA" id="ARBA00022833"/>
    </source>
</evidence>
<dbReference type="InterPro" id="IPR001965">
    <property type="entry name" value="Znf_PHD"/>
</dbReference>
<name>A0A2N9IJN0_FAGSY</name>
<dbReference type="SMART" id="SM00249">
    <property type="entry name" value="PHD"/>
    <property type="match status" value="2"/>
</dbReference>
<dbReference type="InterPro" id="IPR007942">
    <property type="entry name" value="PLipase-like"/>
</dbReference>
<dbReference type="GO" id="GO:0008270">
    <property type="term" value="F:zinc ion binding"/>
    <property type="evidence" value="ECO:0007669"/>
    <property type="project" value="UniProtKB-KW"/>
</dbReference>
<gene>
    <name evidence="6" type="ORF">FSB_LOCUS52954</name>
</gene>
<organism evidence="6">
    <name type="scientific">Fagus sylvatica</name>
    <name type="common">Beechnut</name>
    <dbReference type="NCBI Taxonomy" id="28930"/>
    <lineage>
        <taxon>Eukaryota</taxon>
        <taxon>Viridiplantae</taxon>
        <taxon>Streptophyta</taxon>
        <taxon>Embryophyta</taxon>
        <taxon>Tracheophyta</taxon>
        <taxon>Spermatophyta</taxon>
        <taxon>Magnoliopsida</taxon>
        <taxon>eudicotyledons</taxon>
        <taxon>Gunneridae</taxon>
        <taxon>Pentapetalae</taxon>
        <taxon>rosids</taxon>
        <taxon>fabids</taxon>
        <taxon>Fagales</taxon>
        <taxon>Fagaceae</taxon>
        <taxon>Fagus</taxon>
    </lineage>
</organism>
<keyword evidence="4" id="KW-0862">Zinc</keyword>
<keyword evidence="1" id="KW-0479">Metal-binding</keyword>
<dbReference type="SUPFAM" id="SSF57889">
    <property type="entry name" value="Cysteine-rich domain"/>
    <property type="match status" value="6"/>
</dbReference>
<dbReference type="Pfam" id="PF03107">
    <property type="entry name" value="C1_2"/>
    <property type="match status" value="3"/>
</dbReference>
<dbReference type="Pfam" id="PF05278">
    <property type="entry name" value="PEARLI-4"/>
    <property type="match status" value="1"/>
</dbReference>
<evidence type="ECO:0000256" key="3">
    <source>
        <dbReference type="ARBA" id="ARBA00022771"/>
    </source>
</evidence>
<keyword evidence="3" id="KW-0863">Zinc-finger</keyword>
<feature type="domain" description="Zinc finger PHD-type" evidence="5">
    <location>
        <begin position="397"/>
        <end position="460"/>
    </location>
</feature>
<keyword evidence="2" id="KW-0677">Repeat</keyword>
<sequence>MCVKEVGRGFTYRCKDCDFKMDVACAKLQPEIQLSIHPEHPLTLQTVLECFLTRSKLNMSAMSIRCYLHRSCSIDLIEHYRDNYKQIQNSFHEHPLEIVYYSGAVAVCCSVCGKRCLGPTYVCFLCRFELHESCLGLVRRINQKSFHKHPLVMIEKNVNYSATCSACGEPLLGPNLYLLDMQVLFLTDHVLVCRKEIQHSFHPCPLTLRQETTKFTCRACGKIRTQFAFHCDRCHFYLDVECAQMFTGIFEDQKYILNPSHGHPLTLCNKEQSGDVVFCYGCSKTSSGQEIYGCVKCDFYLHRSSNATSSSINIVLNLQKSCKILFTCVIVKLVSQEKLIIQGHLHVMLVTIVALVFPIDVMDARVLGVKKFLKPLVKYKGHKHLLTFLEKIYDDPECEVCKTSYRDASYLRCVECDFNVHFLCVPLPCTIKHKCHIDPLHLRDYFVEDDSGEYYCDACEESRDPGECVYHCAECGNYVAHLKCVLDEVLLSLGEKRGDVEFRIVDRKMVNKLRGLTLENIFNSSNEDDQKEFEGVEVAISDLIRERMSRAEVMINRNHFLDNVDCSDETFIPVLKNVSFGDNNYKIEEFSGMTFWELDSEVVKVEHYMVSHNFVPILKSIFNKHGDICAKSTLKRGTKTRFLNMFCGVVYSMCNTMAKDINRNLLLNWWKNFKLVEHVRVQYSVCL</sequence>
<feature type="domain" description="Zinc finger PHD-type" evidence="5">
    <location>
        <begin position="108"/>
        <end position="168"/>
    </location>
</feature>
<evidence type="ECO:0000256" key="1">
    <source>
        <dbReference type="ARBA" id="ARBA00022723"/>
    </source>
</evidence>
<dbReference type="InterPro" id="IPR046349">
    <property type="entry name" value="C1-like_sf"/>
</dbReference>
<protein>
    <recommendedName>
        <fullName evidence="5">Zinc finger PHD-type domain-containing protein</fullName>
    </recommendedName>
</protein>
<dbReference type="PANTHER" id="PTHR46288">
    <property type="entry name" value="PHORBOL-ESTER/DAG-TYPE DOMAIN-CONTAINING PROTEIN"/>
    <property type="match status" value="1"/>
</dbReference>
<evidence type="ECO:0000259" key="5">
    <source>
        <dbReference type="SMART" id="SM00249"/>
    </source>
</evidence>
<dbReference type="InterPro" id="IPR004146">
    <property type="entry name" value="DC1"/>
</dbReference>
<evidence type="ECO:0000256" key="2">
    <source>
        <dbReference type="ARBA" id="ARBA00022737"/>
    </source>
</evidence>
<dbReference type="EMBL" id="OIVN01006090">
    <property type="protein sequence ID" value="SPD25072.1"/>
    <property type="molecule type" value="Genomic_DNA"/>
</dbReference>
<evidence type="ECO:0000313" key="6">
    <source>
        <dbReference type="EMBL" id="SPD25072.1"/>
    </source>
</evidence>
<proteinExistence type="predicted"/>
<dbReference type="PANTHER" id="PTHR46288:SF27">
    <property type="entry name" value="CYSTEINE_HISTIDINE-RICH C1 DOMAIN FAMILY PROTEIN"/>
    <property type="match status" value="1"/>
</dbReference>
<reference evidence="6" key="1">
    <citation type="submission" date="2018-02" db="EMBL/GenBank/DDBJ databases">
        <authorList>
            <person name="Cohen D.B."/>
            <person name="Kent A.D."/>
        </authorList>
    </citation>
    <scope>NUCLEOTIDE SEQUENCE</scope>
</reference>
<dbReference type="AlphaFoldDB" id="A0A2N9IJN0"/>
<accession>A0A2N9IJN0</accession>